<dbReference type="Gene3D" id="3.30.470.30">
    <property type="entry name" value="DNA ligase/mRNA capping enzyme"/>
    <property type="match status" value="1"/>
</dbReference>
<evidence type="ECO:0000256" key="2">
    <source>
        <dbReference type="SAM" id="MobiDB-lite"/>
    </source>
</evidence>
<dbReference type="PROSITE" id="PS51613">
    <property type="entry name" value="SAM_MT_RRMJ"/>
    <property type="match status" value="1"/>
</dbReference>
<dbReference type="GO" id="GO:0032259">
    <property type="term" value="P:methylation"/>
    <property type="evidence" value="ECO:0007669"/>
    <property type="project" value="UniProtKB-KW"/>
</dbReference>
<dbReference type="OrthoDB" id="10251234at2759"/>
<feature type="domain" description="G-patch" evidence="3">
    <location>
        <begin position="78"/>
        <end position="124"/>
    </location>
</feature>
<dbReference type="GO" id="GO:0004483">
    <property type="term" value="F:methyltransferase cap1 activity"/>
    <property type="evidence" value="ECO:0007669"/>
    <property type="project" value="UniProtKB-UniRule"/>
</dbReference>
<feature type="non-terminal residue" evidence="5">
    <location>
        <position position="1"/>
    </location>
</feature>
<accession>A0A8S3ZTI6</accession>
<comment type="subcellular location">
    <subcellularLocation>
        <location evidence="1">Nucleus</location>
    </subcellularLocation>
</comment>
<keyword evidence="6" id="KW-1185">Reference proteome</keyword>
<dbReference type="GO" id="GO:0016556">
    <property type="term" value="P:mRNA modification"/>
    <property type="evidence" value="ECO:0007669"/>
    <property type="project" value="UniProtKB-UniRule"/>
</dbReference>
<comment type="caution">
    <text evidence="5">The sequence shown here is derived from an EMBL/GenBank/DDBJ whole genome shotgun (WGS) entry which is preliminary data.</text>
</comment>
<reference evidence="5" key="1">
    <citation type="submission" date="2021-04" db="EMBL/GenBank/DDBJ databases">
        <authorList>
            <consortium name="Molecular Ecology Group"/>
        </authorList>
    </citation>
    <scope>NUCLEOTIDE SEQUENCE</scope>
</reference>
<evidence type="ECO:0000256" key="1">
    <source>
        <dbReference type="RuleBase" id="RU368012"/>
    </source>
</evidence>
<keyword evidence="1" id="KW-0808">Transferase</keyword>
<dbReference type="FunFam" id="3.40.50.12760:FF:000004">
    <property type="entry name" value="FtsJ-like methyltransferase"/>
    <property type="match status" value="1"/>
</dbReference>
<feature type="region of interest" description="Disordered" evidence="2">
    <location>
        <begin position="1"/>
        <end position="23"/>
    </location>
</feature>
<dbReference type="Proteomes" id="UP000678393">
    <property type="component" value="Unassembled WGS sequence"/>
</dbReference>
<organism evidence="5 6">
    <name type="scientific">Candidula unifasciata</name>
    <dbReference type="NCBI Taxonomy" id="100452"/>
    <lineage>
        <taxon>Eukaryota</taxon>
        <taxon>Metazoa</taxon>
        <taxon>Spiralia</taxon>
        <taxon>Lophotrochozoa</taxon>
        <taxon>Mollusca</taxon>
        <taxon>Gastropoda</taxon>
        <taxon>Heterobranchia</taxon>
        <taxon>Euthyneura</taxon>
        <taxon>Panpulmonata</taxon>
        <taxon>Eupulmonata</taxon>
        <taxon>Stylommatophora</taxon>
        <taxon>Helicina</taxon>
        <taxon>Helicoidea</taxon>
        <taxon>Geomitridae</taxon>
        <taxon>Candidula</taxon>
    </lineage>
</organism>
<feature type="non-terminal residue" evidence="5">
    <location>
        <position position="784"/>
    </location>
</feature>
<keyword evidence="1" id="KW-0539">Nucleus</keyword>
<sequence>MSALTDSEDEAEQRPSFGTPTAMVAPFTYNPGEMMKAVGKRPYSSISAAGDANAKGGTMLAHNPAEFVRRRGEDPVEMSEKARKMMVKMGHKEGTGLGKHGQGRTQIVEASTQRGRRGLGMTVAGLEPSNVEWDFSKEEIIIDEVIEWLPPYTGSVPSLEEMETWKVVGPKKREIDDEVHFCSKESLDMVLNGKSVFDMLESEEMRRARTRSNPYETIRGAFFLNRAAMKMANMDAILDFMFTNPKHPTGEPQVGPDELLYFADVCAGPGGFSEYVLWRKKGESKGFGLTLKGSNDFKLEDFFAGPPEMFEPHYGVNGLHGDGDIFNPKNQEAFAKFVLENTDNLGVHFVMADGGFSVEGQENIQEILSKQLYLCQFLVAVSILRPGGHFVCKLFDMFTPFSVGLVYLMNMIFDKVALFKPVTSRPANSERYIVCKYMKNNKEAVQKYMQSINVDLCRYMSTVSQQDLLHIVPLKMMLDDEPFFTYMVNSNEQLAKIQAINLKKIEIFTKNSTLHESRQSEVRRKCLEKWKIPDEVRTAPGRPDPSALFRKLIPEGYQEVFQQKGEALTLSTLHKIKCLTSYSCLVRGEGPKFYLLGCGRTNVFKWDGGSNVKWQRLDGNKIELPNRTLLEVQAVFELRGEGKGQHRQTAIHVIDAYFLCGEDVRSLSFEKRQQKLHKFVKALRKPTRTDLTQLHCPEIFPLEKVDQIFDRLDMRLVKNSTNKPRLCYTTDSRNFFHPTGMVIIQTVKEPWIRGHSKSTGLDYWYNIHTRRSLYECPAESIATV</sequence>
<evidence type="ECO:0000313" key="5">
    <source>
        <dbReference type="EMBL" id="CAG5132644.1"/>
    </source>
</evidence>
<dbReference type="AlphaFoldDB" id="A0A8S3ZTI6"/>
<keyword evidence="1" id="KW-0507">mRNA processing</keyword>
<keyword evidence="1" id="KW-0506">mRNA capping</keyword>
<evidence type="ECO:0000259" key="4">
    <source>
        <dbReference type="PROSITE" id="PS51613"/>
    </source>
</evidence>
<protein>
    <recommendedName>
        <fullName evidence="1">Cap-specific mRNA (nucleoside-2'-O-)-methyltransferase 1</fullName>
        <ecNumber evidence="1">2.1.1.57</ecNumber>
    </recommendedName>
    <alternativeName>
        <fullName evidence="1">Cap1 2'O-ribose methyltransferase 1</fullName>
    </alternativeName>
</protein>
<evidence type="ECO:0000313" key="6">
    <source>
        <dbReference type="Proteomes" id="UP000678393"/>
    </source>
</evidence>
<dbReference type="GO" id="GO:0006370">
    <property type="term" value="P:7-methylguanosine mRNA capping"/>
    <property type="evidence" value="ECO:0007669"/>
    <property type="project" value="UniProtKB-UniRule"/>
</dbReference>
<dbReference type="InterPro" id="IPR050851">
    <property type="entry name" value="mRNA_Cap_2O-Ribose_MeTrfase"/>
</dbReference>
<comment type="function">
    <text evidence="1">S-adenosyl-L-methionine-dependent methyltransferase that mediates RNA cap1 2'-O-ribose methylation to the 5'-cap structure of RNAs. Methylates the ribose of the first nucleotide of a m(7)GpppG-capped mRNA to produce m(7)GpppNmp (cap1).</text>
</comment>
<dbReference type="EC" id="2.1.1.57" evidence="1"/>
<dbReference type="PANTHER" id="PTHR16121:SF0">
    <property type="entry name" value="CAP-SPECIFIC MRNA (NUCLEOSIDE-2'-O-)-METHYLTRANSFERASE 1"/>
    <property type="match status" value="1"/>
</dbReference>
<dbReference type="GO" id="GO:0005737">
    <property type="term" value="C:cytoplasm"/>
    <property type="evidence" value="ECO:0007669"/>
    <property type="project" value="TreeGrafter"/>
</dbReference>
<proteinExistence type="predicted"/>
<dbReference type="PROSITE" id="PS50174">
    <property type="entry name" value="G_PATCH"/>
    <property type="match status" value="1"/>
</dbReference>
<name>A0A8S3ZTI6_9EUPU</name>
<dbReference type="SUPFAM" id="SSF53335">
    <property type="entry name" value="S-adenosyl-L-methionine-dependent methyltransferases"/>
    <property type="match status" value="1"/>
</dbReference>
<feature type="compositionally biased region" description="Acidic residues" evidence="2">
    <location>
        <begin position="1"/>
        <end position="11"/>
    </location>
</feature>
<dbReference type="Pfam" id="PF01585">
    <property type="entry name" value="G-patch"/>
    <property type="match status" value="1"/>
</dbReference>
<keyword evidence="1" id="KW-0489">Methyltransferase</keyword>
<dbReference type="GO" id="GO:0003676">
    <property type="term" value="F:nucleic acid binding"/>
    <property type="evidence" value="ECO:0007669"/>
    <property type="project" value="UniProtKB-UniRule"/>
</dbReference>
<keyword evidence="1" id="KW-0949">S-adenosyl-L-methionine</keyword>
<dbReference type="Gene3D" id="3.40.50.12760">
    <property type="match status" value="1"/>
</dbReference>
<dbReference type="Pfam" id="PF01728">
    <property type="entry name" value="FtsJ"/>
    <property type="match status" value="1"/>
</dbReference>
<dbReference type="InterPro" id="IPR029063">
    <property type="entry name" value="SAM-dependent_MTases_sf"/>
</dbReference>
<dbReference type="EMBL" id="CAJHNH020005556">
    <property type="protein sequence ID" value="CAG5132644.1"/>
    <property type="molecule type" value="Genomic_DNA"/>
</dbReference>
<dbReference type="GO" id="GO:0005634">
    <property type="term" value="C:nucleus"/>
    <property type="evidence" value="ECO:0007669"/>
    <property type="project" value="UniProtKB-SubCell"/>
</dbReference>
<evidence type="ECO:0000259" key="3">
    <source>
        <dbReference type="PROSITE" id="PS50174"/>
    </source>
</evidence>
<comment type="catalytic activity">
    <reaction evidence="1">
        <text>a 5'-end (N(7)-methyl 5'-triphosphoguanosine)-ribonucleoside in mRNA + S-adenosyl-L-methionine = a 5'-end (N(7)-methyl 5'-triphosphoguanosine)-(2'-O-methyl-ribonucleoside) in mRNA + S-adenosyl-L-homocysteine + H(+)</text>
        <dbReference type="Rhea" id="RHEA:67020"/>
        <dbReference type="Rhea" id="RHEA-COMP:17167"/>
        <dbReference type="Rhea" id="RHEA-COMP:17168"/>
        <dbReference type="ChEBI" id="CHEBI:15378"/>
        <dbReference type="ChEBI" id="CHEBI:57856"/>
        <dbReference type="ChEBI" id="CHEBI:59789"/>
        <dbReference type="ChEBI" id="CHEBI:156461"/>
        <dbReference type="ChEBI" id="CHEBI:167609"/>
        <dbReference type="EC" id="2.1.1.57"/>
    </reaction>
</comment>
<dbReference type="InterPro" id="IPR000467">
    <property type="entry name" value="G_patch_dom"/>
</dbReference>
<dbReference type="PANTHER" id="PTHR16121">
    <property type="entry name" value="CAP-SPECIFIC MRNA (NUCLEOSIDE-2'-O-)-METHYLTRANSFERASE 1-RELATED"/>
    <property type="match status" value="1"/>
</dbReference>
<feature type="domain" description="RrmJ-type SAM-dependent 2'-O-MTase" evidence="4">
    <location>
        <begin position="222"/>
        <end position="439"/>
    </location>
</feature>
<dbReference type="SMART" id="SM00443">
    <property type="entry name" value="G_patch"/>
    <property type="match status" value="1"/>
</dbReference>
<dbReference type="InterPro" id="IPR002877">
    <property type="entry name" value="RNA_MeTrfase_FtsJ_dom"/>
</dbReference>
<gene>
    <name evidence="5" type="ORF">CUNI_LOCUS18202</name>
</gene>
<dbReference type="InterPro" id="IPR025816">
    <property type="entry name" value="RrmJ-type_MeTrfase"/>
</dbReference>